<gene>
    <name evidence="3" type="ORF">SAMN05216325_10627</name>
</gene>
<evidence type="ECO:0000256" key="1">
    <source>
        <dbReference type="SAM" id="Coils"/>
    </source>
</evidence>
<sequence length="633" mass="71674">MVKEREECQCSEADVDTPHSLENPLGISPGTRKLLRSANIPLEFRNSVQTTDWPATMHPIEDEDLAILSGAEDAYSEPTTAATFAEFEWRKPDEILHETWPPPETDTDRVDETEWEPPPEDVDVASSKISYLSDLTLNMTGVTHMTPGLQSLADIPIGGLVSASYSAFWLPPGNGMLYTDTDDYGRTVVRNKCEMTVFFQIEILKEGKVHVLRTRFSDFRPELRLYKGASLRMHISARDIKGLPGKLIIEWQRNGRPVKFVNIKKPGQQAQEQDQLEISAKDKEDLEAKIKKIEKEGWVFLVPPPQPLPKHPATTQEMLVGTIKLIPDNDPQNPCEDSDRLSVIWSAAEKSGSSSHEGPRSFYAGSNLIQIAEQPRDYTREGTQYKIFDLELYWAVKNPLNCCKTGHPYAVIQFAWARALIKQQGKFRKQVLGHDWTLDILDSEKSLARNGNAYDPRFTNNPRNTRPQTKPDIRPGKTPNRSGNKKNSKPAIVQQDSPGISFSHFFGERGEDSKFIPGLSGRGGCVIIDFVAFLVCDNPAFQQGNPAENYKRATVEKRIQYRIIFKFNGNAQAPNVIPKIISVYDKKGCKKPLEYYLKKVRELQQAYSRPLESLLEEDEKYKKENEKVTFEGC</sequence>
<dbReference type="RefSeq" id="WP_090629230.1">
    <property type="nucleotide sequence ID" value="NZ_FOCP01000006.1"/>
</dbReference>
<accession>A0A1H8D3E9</accession>
<evidence type="ECO:0000313" key="3">
    <source>
        <dbReference type="EMBL" id="SEN01823.1"/>
    </source>
</evidence>
<protein>
    <submittedName>
        <fullName evidence="3">Uncharacterized protein</fullName>
    </submittedName>
</protein>
<dbReference type="OrthoDB" id="8540577at2"/>
<evidence type="ECO:0000313" key="4">
    <source>
        <dbReference type="Proteomes" id="UP000199459"/>
    </source>
</evidence>
<dbReference type="EMBL" id="FOCP01000006">
    <property type="protein sequence ID" value="SEN01823.1"/>
    <property type="molecule type" value="Genomic_DNA"/>
</dbReference>
<dbReference type="AlphaFoldDB" id="A0A1H8D3E9"/>
<keyword evidence="1" id="KW-0175">Coiled coil</keyword>
<feature type="coiled-coil region" evidence="1">
    <location>
        <begin position="269"/>
        <end position="296"/>
    </location>
</feature>
<dbReference type="Proteomes" id="UP000199459">
    <property type="component" value="Unassembled WGS sequence"/>
</dbReference>
<feature type="region of interest" description="Disordered" evidence="2">
    <location>
        <begin position="451"/>
        <end position="498"/>
    </location>
</feature>
<organism evidence="3 4">
    <name type="scientific">Nitrosomonas marina</name>
    <dbReference type="NCBI Taxonomy" id="917"/>
    <lineage>
        <taxon>Bacteria</taxon>
        <taxon>Pseudomonadati</taxon>
        <taxon>Pseudomonadota</taxon>
        <taxon>Betaproteobacteria</taxon>
        <taxon>Nitrosomonadales</taxon>
        <taxon>Nitrosomonadaceae</taxon>
        <taxon>Nitrosomonas</taxon>
    </lineage>
</organism>
<feature type="region of interest" description="Disordered" evidence="2">
    <location>
        <begin position="1"/>
        <end position="28"/>
    </location>
</feature>
<feature type="compositionally biased region" description="Polar residues" evidence="2">
    <location>
        <begin position="458"/>
        <end position="468"/>
    </location>
</feature>
<proteinExistence type="predicted"/>
<feature type="region of interest" description="Disordered" evidence="2">
    <location>
        <begin position="96"/>
        <end position="120"/>
    </location>
</feature>
<reference evidence="3 4" key="1">
    <citation type="submission" date="2016-10" db="EMBL/GenBank/DDBJ databases">
        <authorList>
            <person name="de Groot N.N."/>
        </authorList>
    </citation>
    <scope>NUCLEOTIDE SEQUENCE [LARGE SCALE GENOMIC DNA]</scope>
    <source>
        <strain evidence="3 4">Nm22</strain>
    </source>
</reference>
<name>A0A1H8D3E9_9PROT</name>
<evidence type="ECO:0000256" key="2">
    <source>
        <dbReference type="SAM" id="MobiDB-lite"/>
    </source>
</evidence>